<feature type="region of interest" description="Disordered" evidence="1">
    <location>
        <begin position="75"/>
        <end position="96"/>
    </location>
</feature>
<dbReference type="PANTHER" id="PTHR33085">
    <property type="entry name" value="OS12G0113100 PROTEIN-RELATED"/>
    <property type="match status" value="1"/>
</dbReference>
<dbReference type="Gramene" id="TVU48561">
    <property type="protein sequence ID" value="TVU48561"/>
    <property type="gene ID" value="EJB05_08202"/>
</dbReference>
<evidence type="ECO:0000256" key="1">
    <source>
        <dbReference type="SAM" id="MobiDB-lite"/>
    </source>
</evidence>
<dbReference type="Pfam" id="PF07893">
    <property type="entry name" value="DUF1668"/>
    <property type="match status" value="1"/>
</dbReference>
<dbReference type="OrthoDB" id="591192at2759"/>
<proteinExistence type="predicted"/>
<keyword evidence="3" id="KW-1185">Reference proteome</keyword>
<reference evidence="2 3" key="1">
    <citation type="journal article" date="2019" name="Sci. Rep.">
        <title>A high-quality genome of Eragrostis curvula grass provides insights into Poaceae evolution and supports new strategies to enhance forage quality.</title>
        <authorList>
            <person name="Carballo J."/>
            <person name="Santos B.A.C.M."/>
            <person name="Zappacosta D."/>
            <person name="Garbus I."/>
            <person name="Selva J.P."/>
            <person name="Gallo C.A."/>
            <person name="Diaz A."/>
            <person name="Albertini E."/>
            <person name="Caccamo M."/>
            <person name="Echenique V."/>
        </authorList>
    </citation>
    <scope>NUCLEOTIDE SEQUENCE [LARGE SCALE GENOMIC DNA]</scope>
    <source>
        <strain evidence="3">cv. Victoria</strain>
        <tissue evidence="2">Leaf</tissue>
    </source>
</reference>
<name>A0A5J9WKF5_9POAL</name>
<dbReference type="AlphaFoldDB" id="A0A5J9WKF5"/>
<organism evidence="2 3">
    <name type="scientific">Eragrostis curvula</name>
    <name type="common">weeping love grass</name>
    <dbReference type="NCBI Taxonomy" id="38414"/>
    <lineage>
        <taxon>Eukaryota</taxon>
        <taxon>Viridiplantae</taxon>
        <taxon>Streptophyta</taxon>
        <taxon>Embryophyta</taxon>
        <taxon>Tracheophyta</taxon>
        <taxon>Spermatophyta</taxon>
        <taxon>Magnoliopsida</taxon>
        <taxon>Liliopsida</taxon>
        <taxon>Poales</taxon>
        <taxon>Poaceae</taxon>
        <taxon>PACMAD clade</taxon>
        <taxon>Chloridoideae</taxon>
        <taxon>Eragrostideae</taxon>
        <taxon>Eragrostidinae</taxon>
        <taxon>Eragrostis</taxon>
    </lineage>
</organism>
<evidence type="ECO:0000313" key="3">
    <source>
        <dbReference type="Proteomes" id="UP000324897"/>
    </source>
</evidence>
<dbReference type="InterPro" id="IPR012871">
    <property type="entry name" value="DUF1668_ORYSA"/>
</dbReference>
<protein>
    <submittedName>
        <fullName evidence="2">Uncharacterized protein</fullName>
    </submittedName>
</protein>
<dbReference type="PANTHER" id="PTHR33085:SF13">
    <property type="entry name" value="DUF295 DOMAIN-CONTAINING PROTEIN"/>
    <property type="match status" value="1"/>
</dbReference>
<accession>A0A5J9WKF5</accession>
<gene>
    <name evidence="2" type="ORF">EJB05_08202</name>
</gene>
<comment type="caution">
    <text evidence="2">The sequence shown here is derived from an EMBL/GenBank/DDBJ whole genome shotgun (WGS) entry which is preliminary data.</text>
</comment>
<sequence>MGQVGDKGWGAASWAEGKGVRERTTEICYQLIPSQFPWLPPESSFPSHPRPHAAAAAAAAAAVDPLSVVQAAPPLRSERKDTHAPNLSVSTEKGGGGDKMNRRFVHLVLCNAIAGRSGFTMHSISSASLFNPSSWSAPNRCAEEVGHTVAMEHSELPSPAMSFYRPCLGNKRTWMEFMRLGQSSSSKVADNIISTDHEGRTIAYDPTSGAVGTMPSLHAPKSFPVSLSIGDSLYVINSNPLHANCFEALIHGFPPDNMGNEDWYWHSLPTPSYVYEPTGFEEDEDGYQNPHAIRAYTVVGDSRLWYSTIGVGTYCFETTTRVWHKVGDWSMPFRGYVEYVAEHGLWFGLSSDDDENKLCMSNLETKDKPVVLKSWQYLTSPQDWIPYGSYLVPLGSSKFCIARIFATAFEHDTRFIDSTFAVFTGVEVVMTGGAGLEMILHKSIRLKLQWREA</sequence>
<evidence type="ECO:0000313" key="2">
    <source>
        <dbReference type="EMBL" id="TVU48561.1"/>
    </source>
</evidence>
<feature type="non-terminal residue" evidence="2">
    <location>
        <position position="1"/>
    </location>
</feature>
<dbReference type="Proteomes" id="UP000324897">
    <property type="component" value="Chromosome 5"/>
</dbReference>
<dbReference type="EMBL" id="RWGY01000004">
    <property type="protein sequence ID" value="TVU48561.1"/>
    <property type="molecule type" value="Genomic_DNA"/>
</dbReference>